<dbReference type="RefSeq" id="WP_057820084.1">
    <property type="nucleotide sequence ID" value="NZ_CAXRJZ010000131.1"/>
</dbReference>
<keyword evidence="1" id="KW-0328">Glycosyltransferase</keyword>
<dbReference type="GO" id="GO:0102710">
    <property type="term" value="F:D-inositol-3-phosphate glycosyltransferase activity"/>
    <property type="evidence" value="ECO:0007669"/>
    <property type="project" value="UniProtKB-EC"/>
</dbReference>
<evidence type="ECO:0000313" key="2">
    <source>
        <dbReference type="Proteomes" id="UP000325785"/>
    </source>
</evidence>
<dbReference type="Gene3D" id="3.40.50.2000">
    <property type="entry name" value="Glycogen Phosphorylase B"/>
    <property type="match status" value="2"/>
</dbReference>
<dbReference type="InterPro" id="IPR050194">
    <property type="entry name" value="Glycosyltransferase_grp1"/>
</dbReference>
<dbReference type="PANTHER" id="PTHR45947">
    <property type="entry name" value="SULFOQUINOVOSYL TRANSFERASE SQD2"/>
    <property type="match status" value="1"/>
</dbReference>
<gene>
    <name evidence="1" type="primary">mshA_3</name>
    <name evidence="1" type="ORF">RIdsm_01051</name>
</gene>
<sequence>MKPRVLLLPDVPDWAYDNICDHIIANHSDRFTFERYYMGGVMGYPEVFLNQVFGIMKDFDILHFFWRDDVQHLMNPEAIYKAASRFSRGAETLIDAMARPVITCSVYDHLHLEPQHFPWRSRAFWYADGYSVSSGILRDIYAGIDAFPDPLAMLPDGTDTARFKPRNLERLTEDRPLRVGWVGNPNWGNDPVRDPKGLRTILTPAVETLVAEGCEIETHYADTTVRKRNRDEMAEYYGEIDVLVCSSEIEGTPNPVLEALASGVPIVSTRVGIVPDALGPKQSRFILAERSPKAMAAALRDLALNRSTLAELSAENLERAPLWDWSETARGWPDFWKAAMARHKDGQRGPLKQYFLRERYLAWYADNVKYKDLWQDVAATPATLQRGRTRQAISDWITRSPGRQAFYNRLRGWR</sequence>
<proteinExistence type="predicted"/>
<name>A0A5P3AAE2_9RHOB</name>
<dbReference type="CDD" id="cd03801">
    <property type="entry name" value="GT4_PimA-like"/>
    <property type="match status" value="1"/>
</dbReference>
<organism evidence="1 2">
    <name type="scientific">Roseovarius indicus</name>
    <dbReference type="NCBI Taxonomy" id="540747"/>
    <lineage>
        <taxon>Bacteria</taxon>
        <taxon>Pseudomonadati</taxon>
        <taxon>Pseudomonadota</taxon>
        <taxon>Alphaproteobacteria</taxon>
        <taxon>Rhodobacterales</taxon>
        <taxon>Roseobacteraceae</taxon>
        <taxon>Roseovarius</taxon>
    </lineage>
</organism>
<protein>
    <submittedName>
        <fullName evidence="1">D-inositol 3-phosphate glycosyltransferase</fullName>
        <ecNumber evidence="1">2.4.1.250</ecNumber>
    </submittedName>
</protein>
<dbReference type="PANTHER" id="PTHR45947:SF3">
    <property type="entry name" value="SULFOQUINOVOSYL TRANSFERASE SQD2"/>
    <property type="match status" value="1"/>
</dbReference>
<dbReference type="OrthoDB" id="9790710at2"/>
<evidence type="ECO:0000313" key="1">
    <source>
        <dbReference type="EMBL" id="QEW25265.1"/>
    </source>
</evidence>
<dbReference type="Pfam" id="PF13692">
    <property type="entry name" value="Glyco_trans_1_4"/>
    <property type="match status" value="1"/>
</dbReference>
<dbReference type="Proteomes" id="UP000325785">
    <property type="component" value="Chromosome"/>
</dbReference>
<dbReference type="KEGG" id="rid:RIdsm_01051"/>
<keyword evidence="1" id="KW-0808">Transferase</keyword>
<dbReference type="EMBL" id="CP031598">
    <property type="protein sequence ID" value="QEW25265.1"/>
    <property type="molecule type" value="Genomic_DNA"/>
</dbReference>
<reference evidence="1 2" key="1">
    <citation type="submission" date="2018-08" db="EMBL/GenBank/DDBJ databases">
        <title>Genetic Globetrotter - A new plasmid hitch-hiking vast phylogenetic and geographic distances.</title>
        <authorList>
            <person name="Vollmers J."/>
            <person name="Petersen J."/>
        </authorList>
    </citation>
    <scope>NUCLEOTIDE SEQUENCE [LARGE SCALE GENOMIC DNA]</scope>
    <source>
        <strain evidence="1 2">DSM 26383</strain>
    </source>
</reference>
<accession>A0A5P3AAE2</accession>
<dbReference type="EC" id="2.4.1.250" evidence="1"/>
<dbReference type="AlphaFoldDB" id="A0A5P3AAE2"/>
<dbReference type="SUPFAM" id="SSF53756">
    <property type="entry name" value="UDP-Glycosyltransferase/glycogen phosphorylase"/>
    <property type="match status" value="1"/>
</dbReference>